<dbReference type="PRINTS" id="PR00313">
    <property type="entry name" value="CABNDNGRPT"/>
</dbReference>
<dbReference type="InterPro" id="IPR011049">
    <property type="entry name" value="Serralysin-like_metalloprot_C"/>
</dbReference>
<dbReference type="Pfam" id="PF00353">
    <property type="entry name" value="HemolysinCabind"/>
    <property type="match status" value="2"/>
</dbReference>
<dbReference type="EMBL" id="BSYI01000011">
    <property type="protein sequence ID" value="GMG82522.1"/>
    <property type="molecule type" value="Genomic_DNA"/>
</dbReference>
<keyword evidence="2" id="KW-0964">Secreted</keyword>
<keyword evidence="5" id="KW-1185">Reference proteome</keyword>
<gene>
    <name evidence="4" type="ORF">LNKW23_17350</name>
</gene>
<accession>A0ABQ6LLI5</accession>
<dbReference type="RefSeq" id="WP_285671305.1">
    <property type="nucleotide sequence ID" value="NZ_BSYI01000011.1"/>
</dbReference>
<evidence type="ECO:0000256" key="2">
    <source>
        <dbReference type="ARBA" id="ARBA00022525"/>
    </source>
</evidence>
<evidence type="ECO:0000313" key="5">
    <source>
        <dbReference type="Proteomes" id="UP001239909"/>
    </source>
</evidence>
<proteinExistence type="predicted"/>
<dbReference type="PANTHER" id="PTHR38340:SF1">
    <property type="entry name" value="S-LAYER PROTEIN"/>
    <property type="match status" value="1"/>
</dbReference>
<evidence type="ECO:0000256" key="1">
    <source>
        <dbReference type="ARBA" id="ARBA00004613"/>
    </source>
</evidence>
<dbReference type="Gene3D" id="2.150.10.10">
    <property type="entry name" value="Serralysin-like metalloprotease, C-terminal"/>
    <property type="match status" value="2"/>
</dbReference>
<dbReference type="PROSITE" id="PS00330">
    <property type="entry name" value="HEMOLYSIN_CALCIUM"/>
    <property type="match status" value="3"/>
</dbReference>
<organism evidence="4 5">
    <name type="scientific">Paralimibaculum aggregatum</name>
    <dbReference type="NCBI Taxonomy" id="3036245"/>
    <lineage>
        <taxon>Bacteria</taxon>
        <taxon>Pseudomonadati</taxon>
        <taxon>Pseudomonadota</taxon>
        <taxon>Alphaproteobacteria</taxon>
        <taxon>Rhodobacterales</taxon>
        <taxon>Paracoccaceae</taxon>
        <taxon>Paralimibaculum</taxon>
    </lineage>
</organism>
<dbReference type="InterPro" id="IPR001343">
    <property type="entry name" value="Hemolysn_Ca-bd"/>
</dbReference>
<dbReference type="PANTHER" id="PTHR38340">
    <property type="entry name" value="S-LAYER PROTEIN"/>
    <property type="match status" value="1"/>
</dbReference>
<dbReference type="InterPro" id="IPR050557">
    <property type="entry name" value="RTX_toxin/Mannuronan_C5-epim"/>
</dbReference>
<comment type="subcellular location">
    <subcellularLocation>
        <location evidence="1">Secreted</location>
    </subcellularLocation>
</comment>
<evidence type="ECO:0000313" key="4">
    <source>
        <dbReference type="EMBL" id="GMG82522.1"/>
    </source>
</evidence>
<sequence>MPLPILAEIGFGLVGIADFIFGRVEAADTTRRLEEISGQLDDLRDGLDGLSGQLDSVALQFLNEPLGQIDTARNLLSGLERLSDPIEIAVRETAILEAVTNGLDVAIRQARSLIDGNPTPAKFAAVTGGLAYAMQTRMQVSLALEDGALGADAIQGPLADVRSILNEIQASALPGLVNRNISVTNHFPDTTDIVTGTILGGGTFFVEVIARSGLSSTTVNQSVHYLTVNGGFPRGIDVNPNFDRDLANARNAVAAEVRGHDLTDFGQSAIRQVALDFGQFHGGEEIGGDGGDNTLDGGDGHDFVYGLSGDDSLSGGAGTDVLDGGAGDDSLAGDFGEDRLLGGAGADRLDGGPGDDLLVGGAGDDSLEGGAGFDTARFAGPAADHVISGDGRAATVTGPEGTDRLSNIDQLLFDDGPVALDQPQGLSPEAAMTVAYLYEAGLDRGGDIGGINFWIDRREAGLSEKALAEVFLDSNEFAAAFGAPDELDDRALVQRLYENVLDRPADDAGTAFWESVLAAPGTDRADLLLAFADSEENREGSPFVATLHETTPGDWEFGFIGFG</sequence>
<protein>
    <recommendedName>
        <fullName evidence="3">DUF4214 domain-containing protein</fullName>
    </recommendedName>
</protein>
<dbReference type="Proteomes" id="UP001239909">
    <property type="component" value="Unassembled WGS sequence"/>
</dbReference>
<reference evidence="4 5" key="1">
    <citation type="submission" date="2023-04" db="EMBL/GenBank/DDBJ databases">
        <title>Marinoamorphus aggregata gen. nov., sp. Nov., isolate from tissue of brittle star Ophioplocus japonicus.</title>
        <authorList>
            <person name="Kawano K."/>
            <person name="Sawayama S."/>
            <person name="Nakagawa S."/>
        </authorList>
    </citation>
    <scope>NUCLEOTIDE SEQUENCE [LARGE SCALE GENOMIC DNA]</scope>
    <source>
        <strain evidence="4 5">NKW23</strain>
    </source>
</reference>
<dbReference type="InterPro" id="IPR018511">
    <property type="entry name" value="Hemolysin-typ_Ca-bd_CS"/>
</dbReference>
<dbReference type="InterPro" id="IPR025282">
    <property type="entry name" value="DUF4214"/>
</dbReference>
<name>A0ABQ6LLI5_9RHOB</name>
<evidence type="ECO:0000259" key="3">
    <source>
        <dbReference type="Pfam" id="PF13946"/>
    </source>
</evidence>
<dbReference type="SUPFAM" id="SSF51120">
    <property type="entry name" value="beta-Roll"/>
    <property type="match status" value="1"/>
</dbReference>
<dbReference type="Pfam" id="PF13946">
    <property type="entry name" value="DUF4214"/>
    <property type="match status" value="1"/>
</dbReference>
<feature type="domain" description="DUF4214" evidence="3">
    <location>
        <begin position="468"/>
        <end position="538"/>
    </location>
</feature>
<comment type="caution">
    <text evidence="4">The sequence shown here is derived from an EMBL/GenBank/DDBJ whole genome shotgun (WGS) entry which is preliminary data.</text>
</comment>